<organism evidence="1 2">
    <name type="scientific">Pseudomonas laurylsulfativorans</name>
    <dbReference type="NCBI Taxonomy" id="1943631"/>
    <lineage>
        <taxon>Bacteria</taxon>
        <taxon>Pseudomonadati</taxon>
        <taxon>Pseudomonadota</taxon>
        <taxon>Gammaproteobacteria</taxon>
        <taxon>Pseudomonadales</taxon>
        <taxon>Pseudomonadaceae</taxon>
        <taxon>Pseudomonas</taxon>
    </lineage>
</organism>
<gene>
    <name evidence="1" type="ORF">B0D71_18395</name>
</gene>
<dbReference type="AlphaFoldDB" id="A0A2S3VMN3"/>
<accession>A0A2S3VMN3</accession>
<proteinExistence type="predicted"/>
<comment type="caution">
    <text evidence="1">The sequence shown here is derived from an EMBL/GenBank/DDBJ whole genome shotgun (WGS) entry which is preliminary data.</text>
</comment>
<keyword evidence="2" id="KW-1185">Reference proteome</keyword>
<dbReference type="Proteomes" id="UP000237440">
    <property type="component" value="Unassembled WGS sequence"/>
</dbReference>
<sequence length="84" mass="9786">MKKVKKAVGIRIDQHMHNTEDARVKVEAAPQQKDHKWGNRLKTLSVKAAKVAKRIPYYIWILEKAVIAWDWICENAETIFEVIS</sequence>
<dbReference type="EMBL" id="MUJK01000005">
    <property type="protein sequence ID" value="POF41202.1"/>
    <property type="molecule type" value="Genomic_DNA"/>
</dbReference>
<name>A0A2S3VMN3_9PSED</name>
<protein>
    <submittedName>
        <fullName evidence="1">Uncharacterized protein</fullName>
    </submittedName>
</protein>
<evidence type="ECO:0000313" key="2">
    <source>
        <dbReference type="Proteomes" id="UP000237440"/>
    </source>
</evidence>
<dbReference type="RefSeq" id="WP_103396080.1">
    <property type="nucleotide sequence ID" value="NZ_MUJK01000005.1"/>
</dbReference>
<evidence type="ECO:0000313" key="1">
    <source>
        <dbReference type="EMBL" id="POF41202.1"/>
    </source>
</evidence>
<dbReference type="OrthoDB" id="6895225at2"/>
<reference evidence="2" key="1">
    <citation type="submission" date="2017-02" db="EMBL/GenBank/DDBJ databases">
        <authorList>
            <person name="Furmanczyk E.M."/>
        </authorList>
    </citation>
    <scope>NUCLEOTIDE SEQUENCE [LARGE SCALE GENOMIC DNA]</scope>
    <source>
        <strain evidence="2">AP3_22</strain>
    </source>
</reference>